<protein>
    <submittedName>
        <fullName evidence="2">Uncharacterized protein</fullName>
    </submittedName>
</protein>
<dbReference type="AlphaFoldDB" id="X1CR89"/>
<evidence type="ECO:0000313" key="2">
    <source>
        <dbReference type="EMBL" id="GAH10332.1"/>
    </source>
</evidence>
<sequence length="199" mass="22651">IARTKIDAMNVKVYDDLGEIIGASLIDSIDDDSTKTVTIALYFNRVPLAPASKFKFFLEYYLPPEEYISFNWLQQSLSINLLTTKYEFLIREQTTNVIIEGCGTFEYMSSLPEALYSSGNSKVLVYVVENVSPLVEKDVLLTFSVDLFEILLRPIAFVLIIALLSSIFVLAIKTLKREEQVSIFKKEFIPTSEIREFCS</sequence>
<accession>X1CR89</accession>
<dbReference type="EMBL" id="BART01035039">
    <property type="protein sequence ID" value="GAH10332.1"/>
    <property type="molecule type" value="Genomic_DNA"/>
</dbReference>
<feature type="non-terminal residue" evidence="2">
    <location>
        <position position="199"/>
    </location>
</feature>
<organism evidence="2">
    <name type="scientific">marine sediment metagenome</name>
    <dbReference type="NCBI Taxonomy" id="412755"/>
    <lineage>
        <taxon>unclassified sequences</taxon>
        <taxon>metagenomes</taxon>
        <taxon>ecological metagenomes</taxon>
    </lineage>
</organism>
<feature type="non-terminal residue" evidence="2">
    <location>
        <position position="1"/>
    </location>
</feature>
<proteinExistence type="predicted"/>
<gene>
    <name evidence="2" type="ORF">S01H4_59677</name>
</gene>
<feature type="transmembrane region" description="Helical" evidence="1">
    <location>
        <begin position="150"/>
        <end position="172"/>
    </location>
</feature>
<comment type="caution">
    <text evidence="2">The sequence shown here is derived from an EMBL/GenBank/DDBJ whole genome shotgun (WGS) entry which is preliminary data.</text>
</comment>
<keyword evidence="1" id="KW-0472">Membrane</keyword>
<reference evidence="2" key="1">
    <citation type="journal article" date="2014" name="Front. Microbiol.">
        <title>High frequency of phylogenetically diverse reductive dehalogenase-homologous genes in deep subseafloor sedimentary metagenomes.</title>
        <authorList>
            <person name="Kawai M."/>
            <person name="Futagami T."/>
            <person name="Toyoda A."/>
            <person name="Takaki Y."/>
            <person name="Nishi S."/>
            <person name="Hori S."/>
            <person name="Arai W."/>
            <person name="Tsubouchi T."/>
            <person name="Morono Y."/>
            <person name="Uchiyama I."/>
            <person name="Ito T."/>
            <person name="Fujiyama A."/>
            <person name="Inagaki F."/>
            <person name="Takami H."/>
        </authorList>
    </citation>
    <scope>NUCLEOTIDE SEQUENCE</scope>
    <source>
        <strain evidence="2">Expedition CK06-06</strain>
    </source>
</reference>
<keyword evidence="1" id="KW-0812">Transmembrane</keyword>
<name>X1CR89_9ZZZZ</name>
<evidence type="ECO:0000256" key="1">
    <source>
        <dbReference type="SAM" id="Phobius"/>
    </source>
</evidence>
<keyword evidence="1" id="KW-1133">Transmembrane helix</keyword>